<protein>
    <submittedName>
        <fullName evidence="2">Uncharacterized protein</fullName>
    </submittedName>
</protein>
<accession>A0A6L2JEB3</accession>
<sequence>MSDAEHFTVTYTSISSDDGSLDVGSSRVIVLGYDGLPMMLEDPYAYVEATMQEPPPPNFVPEPVYPEFMPPKDDVLLTEEQPMLAGVSPTPYSLGYITKSDPKEDLEEGDDKDPKEDPANYPTDRDDDDDEEESYGDDTDDEEEDEGEDKEEEEEHLALIDFADVDRLLAIPTPLPSPLTSYSSPLPWIPSPPFHVPLPLTTNLTNAGAPLGYKGAMIRLRAELPFTSHPLPLSPPIVLPHTRASMVMLRAVAPSTDILAPRSKTPPSGTPPLLHIPLPTSSPPLLLPSIDCRADVPKFTLLPRKRLYIALSPRYEIRECSSASTSRPTRSFRANYGFVGTLDAEIRCDLNREIGYRITNVWEDPDEILEEIPATDMAELGIIFSYDLKKMPPRKAPRNRTIPATATATTTTSMTNVAIRELIS</sequence>
<organism evidence="2">
    <name type="scientific">Tanacetum cinerariifolium</name>
    <name type="common">Dalmatian daisy</name>
    <name type="synonym">Chrysanthemum cinerariifolium</name>
    <dbReference type="NCBI Taxonomy" id="118510"/>
    <lineage>
        <taxon>Eukaryota</taxon>
        <taxon>Viridiplantae</taxon>
        <taxon>Streptophyta</taxon>
        <taxon>Embryophyta</taxon>
        <taxon>Tracheophyta</taxon>
        <taxon>Spermatophyta</taxon>
        <taxon>Magnoliopsida</taxon>
        <taxon>eudicotyledons</taxon>
        <taxon>Gunneridae</taxon>
        <taxon>Pentapetalae</taxon>
        <taxon>asterids</taxon>
        <taxon>campanulids</taxon>
        <taxon>Asterales</taxon>
        <taxon>Asteraceae</taxon>
        <taxon>Asteroideae</taxon>
        <taxon>Anthemideae</taxon>
        <taxon>Anthemidinae</taxon>
        <taxon>Tanacetum</taxon>
    </lineage>
</organism>
<comment type="caution">
    <text evidence="2">The sequence shown here is derived from an EMBL/GenBank/DDBJ whole genome shotgun (WGS) entry which is preliminary data.</text>
</comment>
<evidence type="ECO:0000313" key="2">
    <source>
        <dbReference type="EMBL" id="GEU34255.1"/>
    </source>
</evidence>
<dbReference type="EMBL" id="BKCJ010000556">
    <property type="protein sequence ID" value="GEU34255.1"/>
    <property type="molecule type" value="Genomic_DNA"/>
</dbReference>
<proteinExistence type="predicted"/>
<gene>
    <name evidence="2" type="ORF">Tci_006233</name>
</gene>
<evidence type="ECO:0000256" key="1">
    <source>
        <dbReference type="SAM" id="MobiDB-lite"/>
    </source>
</evidence>
<feature type="region of interest" description="Disordered" evidence="1">
    <location>
        <begin position="85"/>
        <end position="155"/>
    </location>
</feature>
<dbReference type="AlphaFoldDB" id="A0A6L2JEB3"/>
<reference evidence="2" key="1">
    <citation type="journal article" date="2019" name="Sci. Rep.">
        <title>Draft genome of Tanacetum cinerariifolium, the natural source of mosquito coil.</title>
        <authorList>
            <person name="Yamashiro T."/>
            <person name="Shiraishi A."/>
            <person name="Satake H."/>
            <person name="Nakayama K."/>
        </authorList>
    </citation>
    <scope>NUCLEOTIDE SEQUENCE</scope>
</reference>
<feature type="compositionally biased region" description="Acidic residues" evidence="1">
    <location>
        <begin position="125"/>
        <end position="155"/>
    </location>
</feature>
<name>A0A6L2JEB3_TANCI</name>